<keyword evidence="4" id="KW-1185">Reference proteome</keyword>
<dbReference type="EMBL" id="CAXLJM020000004">
    <property type="protein sequence ID" value="CAL8070759.1"/>
    <property type="molecule type" value="Genomic_DNA"/>
</dbReference>
<feature type="region of interest" description="Disordered" evidence="1">
    <location>
        <begin position="150"/>
        <end position="196"/>
    </location>
</feature>
<organism evidence="3 4">
    <name type="scientific">Orchesella dallaii</name>
    <dbReference type="NCBI Taxonomy" id="48710"/>
    <lineage>
        <taxon>Eukaryota</taxon>
        <taxon>Metazoa</taxon>
        <taxon>Ecdysozoa</taxon>
        <taxon>Arthropoda</taxon>
        <taxon>Hexapoda</taxon>
        <taxon>Collembola</taxon>
        <taxon>Entomobryomorpha</taxon>
        <taxon>Entomobryoidea</taxon>
        <taxon>Orchesellidae</taxon>
        <taxon>Orchesellinae</taxon>
        <taxon>Orchesella</taxon>
    </lineage>
</organism>
<feature type="transmembrane region" description="Helical" evidence="2">
    <location>
        <begin position="109"/>
        <end position="132"/>
    </location>
</feature>
<protein>
    <submittedName>
        <fullName evidence="3">Uncharacterized protein</fullName>
    </submittedName>
</protein>
<sequence>MGAQGLKFYISPDQIIDHAPVGWPVRKNWPFTKKFDQILTRAVEHGFVQYWTQEFMRGRWGWNDEAWKIPEYYNVGLFSGEKRVNDSDPSRFLERRFVPLSTSHLQGAISFYMTFCLIGVSIFIILLFAFLYRTGKYLLGWVTRTFKPKDKNKSSNRDNNTHKIKDKEGKVVASDDEQMGKPETTQKKQEINKKSQPVEVTSNLFVITRTRKQKSNSNAVASKYPEIIWNDFEGCDRFIKK</sequence>
<feature type="compositionally biased region" description="Basic and acidic residues" evidence="1">
    <location>
        <begin position="150"/>
        <end position="170"/>
    </location>
</feature>
<evidence type="ECO:0000256" key="1">
    <source>
        <dbReference type="SAM" id="MobiDB-lite"/>
    </source>
</evidence>
<evidence type="ECO:0000313" key="4">
    <source>
        <dbReference type="Proteomes" id="UP001642540"/>
    </source>
</evidence>
<keyword evidence="2" id="KW-0812">Transmembrane</keyword>
<keyword evidence="2" id="KW-1133">Transmembrane helix</keyword>
<dbReference type="Proteomes" id="UP001642540">
    <property type="component" value="Unassembled WGS sequence"/>
</dbReference>
<reference evidence="3 4" key="1">
    <citation type="submission" date="2024-08" db="EMBL/GenBank/DDBJ databases">
        <authorList>
            <person name="Cucini C."/>
            <person name="Frati F."/>
        </authorList>
    </citation>
    <scope>NUCLEOTIDE SEQUENCE [LARGE SCALE GENOMIC DNA]</scope>
</reference>
<accession>A0ABP1PQ03</accession>
<feature type="compositionally biased region" description="Basic and acidic residues" evidence="1">
    <location>
        <begin position="178"/>
        <end position="193"/>
    </location>
</feature>
<evidence type="ECO:0000313" key="3">
    <source>
        <dbReference type="EMBL" id="CAL8070759.1"/>
    </source>
</evidence>
<keyword evidence="2" id="KW-0472">Membrane</keyword>
<name>A0ABP1PQ03_9HEXA</name>
<evidence type="ECO:0000256" key="2">
    <source>
        <dbReference type="SAM" id="Phobius"/>
    </source>
</evidence>
<proteinExistence type="predicted"/>
<gene>
    <name evidence="3" type="ORF">ODALV1_LOCUS1406</name>
</gene>
<comment type="caution">
    <text evidence="3">The sequence shown here is derived from an EMBL/GenBank/DDBJ whole genome shotgun (WGS) entry which is preliminary data.</text>
</comment>